<sequence length="81" mass="9660">MFQNKFNWLCRCSRFMVVCETNYNRHIITLFNYEKILALHEASCKYVWLRSIIQHVKETYGLSLGKMSSTIIYENNVTCIT</sequence>
<comment type="caution">
    <text evidence="1">The sequence shown here is derived from an EMBL/GenBank/DDBJ whole genome shotgun (WGS) entry which is preliminary data.</text>
</comment>
<evidence type="ECO:0000313" key="2">
    <source>
        <dbReference type="Proteomes" id="UP000257109"/>
    </source>
</evidence>
<accession>A0A371E272</accession>
<protein>
    <recommendedName>
        <fullName evidence="3">Copia protein</fullName>
    </recommendedName>
</protein>
<name>A0A371E272_MUCPR</name>
<dbReference type="OrthoDB" id="1712839at2759"/>
<organism evidence="1 2">
    <name type="scientific">Mucuna pruriens</name>
    <name type="common">Velvet bean</name>
    <name type="synonym">Dolichos pruriens</name>
    <dbReference type="NCBI Taxonomy" id="157652"/>
    <lineage>
        <taxon>Eukaryota</taxon>
        <taxon>Viridiplantae</taxon>
        <taxon>Streptophyta</taxon>
        <taxon>Embryophyta</taxon>
        <taxon>Tracheophyta</taxon>
        <taxon>Spermatophyta</taxon>
        <taxon>Magnoliopsida</taxon>
        <taxon>eudicotyledons</taxon>
        <taxon>Gunneridae</taxon>
        <taxon>Pentapetalae</taxon>
        <taxon>rosids</taxon>
        <taxon>fabids</taxon>
        <taxon>Fabales</taxon>
        <taxon>Fabaceae</taxon>
        <taxon>Papilionoideae</taxon>
        <taxon>50 kb inversion clade</taxon>
        <taxon>NPAAA clade</taxon>
        <taxon>indigoferoid/millettioid clade</taxon>
        <taxon>Phaseoleae</taxon>
        <taxon>Mucuna</taxon>
    </lineage>
</organism>
<dbReference type="AlphaFoldDB" id="A0A371E272"/>
<reference evidence="1" key="1">
    <citation type="submission" date="2018-05" db="EMBL/GenBank/DDBJ databases">
        <title>Draft genome of Mucuna pruriens seed.</title>
        <authorList>
            <person name="Nnadi N.E."/>
            <person name="Vos R."/>
            <person name="Hasami M.H."/>
            <person name="Devisetty U.K."/>
            <person name="Aguiy J.C."/>
        </authorList>
    </citation>
    <scope>NUCLEOTIDE SEQUENCE [LARGE SCALE GENOMIC DNA]</scope>
    <source>
        <strain evidence="1">JCA_2017</strain>
    </source>
</reference>
<keyword evidence="2" id="KW-1185">Reference proteome</keyword>
<proteinExistence type="predicted"/>
<evidence type="ECO:0000313" key="1">
    <source>
        <dbReference type="EMBL" id="RDX60113.1"/>
    </source>
</evidence>
<gene>
    <name evidence="1" type="ORF">CR513_61782</name>
</gene>
<feature type="non-terminal residue" evidence="1">
    <location>
        <position position="1"/>
    </location>
</feature>
<evidence type="ECO:0008006" key="3">
    <source>
        <dbReference type="Google" id="ProtNLM"/>
    </source>
</evidence>
<dbReference type="EMBL" id="QJKJ01017110">
    <property type="protein sequence ID" value="RDX60113.1"/>
    <property type="molecule type" value="Genomic_DNA"/>
</dbReference>
<dbReference type="Proteomes" id="UP000257109">
    <property type="component" value="Unassembled WGS sequence"/>
</dbReference>